<proteinExistence type="predicted"/>
<feature type="compositionally biased region" description="Basic and acidic residues" evidence="1">
    <location>
        <begin position="107"/>
        <end position="137"/>
    </location>
</feature>
<sequence length="200" mass="22475">MRSVGLIESEEAGNGRKAKDTDYYKQAMGPEGQPWSCREVEKDGQGKCDKRKEQAWDMATMGKANVKRLSTNNEGAAEGDEEKVTREKTQAVWKEEATRGAMFRRWHTTEQEDGLKDSRWKTNGDGDGFEKGREDRCQSSQRRPHLRHALRLVARPPLAATGGGWPELKKCDPLRARQGPSSLLLAACAPTTKRKLFSQD</sequence>
<accession>A0A6A5UFG1</accession>
<evidence type="ECO:0000256" key="1">
    <source>
        <dbReference type="SAM" id="MobiDB-lite"/>
    </source>
</evidence>
<feature type="region of interest" description="Disordered" evidence="1">
    <location>
        <begin position="61"/>
        <end position="144"/>
    </location>
</feature>
<feature type="compositionally biased region" description="Basic and acidic residues" evidence="1">
    <location>
        <begin position="13"/>
        <end position="23"/>
    </location>
</feature>
<feature type="compositionally biased region" description="Basic and acidic residues" evidence="1">
    <location>
        <begin position="82"/>
        <end position="98"/>
    </location>
</feature>
<evidence type="ECO:0000313" key="2">
    <source>
        <dbReference type="EMBL" id="KAF1963498.1"/>
    </source>
</evidence>
<dbReference type="AlphaFoldDB" id="A0A6A5UFG1"/>
<dbReference type="EMBL" id="ML976977">
    <property type="protein sequence ID" value="KAF1963498.1"/>
    <property type="molecule type" value="Genomic_DNA"/>
</dbReference>
<name>A0A6A5UFG1_9PLEO</name>
<evidence type="ECO:0000313" key="3">
    <source>
        <dbReference type="Proteomes" id="UP000800035"/>
    </source>
</evidence>
<dbReference type="Proteomes" id="UP000800035">
    <property type="component" value="Unassembled WGS sequence"/>
</dbReference>
<feature type="region of interest" description="Disordered" evidence="1">
    <location>
        <begin position="1"/>
        <end position="48"/>
    </location>
</feature>
<reference evidence="2" key="1">
    <citation type="journal article" date="2020" name="Stud. Mycol.">
        <title>101 Dothideomycetes genomes: a test case for predicting lifestyles and emergence of pathogens.</title>
        <authorList>
            <person name="Haridas S."/>
            <person name="Albert R."/>
            <person name="Binder M."/>
            <person name="Bloem J."/>
            <person name="Labutti K."/>
            <person name="Salamov A."/>
            <person name="Andreopoulos B."/>
            <person name="Baker S."/>
            <person name="Barry K."/>
            <person name="Bills G."/>
            <person name="Bluhm B."/>
            <person name="Cannon C."/>
            <person name="Castanera R."/>
            <person name="Culley D."/>
            <person name="Daum C."/>
            <person name="Ezra D."/>
            <person name="Gonzalez J."/>
            <person name="Henrissat B."/>
            <person name="Kuo A."/>
            <person name="Liang C."/>
            <person name="Lipzen A."/>
            <person name="Lutzoni F."/>
            <person name="Magnuson J."/>
            <person name="Mondo S."/>
            <person name="Nolan M."/>
            <person name="Ohm R."/>
            <person name="Pangilinan J."/>
            <person name="Park H.-J."/>
            <person name="Ramirez L."/>
            <person name="Alfaro M."/>
            <person name="Sun H."/>
            <person name="Tritt A."/>
            <person name="Yoshinaga Y."/>
            <person name="Zwiers L.-H."/>
            <person name="Turgeon B."/>
            <person name="Goodwin S."/>
            <person name="Spatafora J."/>
            <person name="Crous P."/>
            <person name="Grigoriev I."/>
        </authorList>
    </citation>
    <scope>NUCLEOTIDE SEQUENCE</scope>
    <source>
        <strain evidence="2">CBS 675.92</strain>
    </source>
</reference>
<feature type="compositionally biased region" description="Basic and acidic residues" evidence="1">
    <location>
        <begin position="38"/>
        <end position="48"/>
    </location>
</feature>
<organism evidence="2 3">
    <name type="scientific">Byssothecium circinans</name>
    <dbReference type="NCBI Taxonomy" id="147558"/>
    <lineage>
        <taxon>Eukaryota</taxon>
        <taxon>Fungi</taxon>
        <taxon>Dikarya</taxon>
        <taxon>Ascomycota</taxon>
        <taxon>Pezizomycotina</taxon>
        <taxon>Dothideomycetes</taxon>
        <taxon>Pleosporomycetidae</taxon>
        <taxon>Pleosporales</taxon>
        <taxon>Massarineae</taxon>
        <taxon>Massarinaceae</taxon>
        <taxon>Byssothecium</taxon>
    </lineage>
</organism>
<protein>
    <submittedName>
        <fullName evidence="2">Uncharacterized protein</fullName>
    </submittedName>
</protein>
<keyword evidence="3" id="KW-1185">Reference proteome</keyword>
<gene>
    <name evidence="2" type="ORF">CC80DRAFT_541432</name>
</gene>